<reference evidence="4" key="1">
    <citation type="submission" date="2015-07" db="EMBL/GenBank/DDBJ databases">
        <title>Draft Genome Sequence of Roseovarius tolerans EL-164, a producer of N-Acylated Alanine Methyl Esters (NAMEs).</title>
        <authorList>
            <person name="Voget S."/>
            <person name="Bruns H."/>
            <person name="Wagner-Doebler I."/>
            <person name="Schulz S."/>
            <person name="Daniel R."/>
        </authorList>
    </citation>
    <scope>NUCLEOTIDE SEQUENCE [LARGE SCALE GENOMIC DNA]</scope>
    <source>
        <strain evidence="4">EL-164</strain>
    </source>
</reference>
<dbReference type="EMBL" id="LGVV01000006">
    <property type="protein sequence ID" value="KNX42683.1"/>
    <property type="molecule type" value="Genomic_DNA"/>
</dbReference>
<evidence type="ECO:0000256" key="1">
    <source>
        <dbReference type="SAM" id="MobiDB-lite"/>
    </source>
</evidence>
<evidence type="ECO:0000313" key="3">
    <source>
        <dbReference type="EMBL" id="KNX42683.1"/>
    </source>
</evidence>
<dbReference type="Proteomes" id="UP000037046">
    <property type="component" value="Unassembled WGS sequence"/>
</dbReference>
<keyword evidence="2" id="KW-0812">Transmembrane</keyword>
<keyword evidence="4" id="KW-1185">Reference proteome</keyword>
<evidence type="ECO:0000313" key="4">
    <source>
        <dbReference type="Proteomes" id="UP000037046"/>
    </source>
</evidence>
<feature type="region of interest" description="Disordered" evidence="1">
    <location>
        <begin position="128"/>
        <end position="147"/>
    </location>
</feature>
<dbReference type="OrthoDB" id="17704at74030"/>
<dbReference type="AlphaFoldDB" id="A0A0L6CYX3"/>
<feature type="transmembrane region" description="Helical" evidence="2">
    <location>
        <begin position="12"/>
        <end position="31"/>
    </location>
</feature>
<evidence type="ECO:0000256" key="2">
    <source>
        <dbReference type="SAM" id="Phobius"/>
    </source>
</evidence>
<accession>A0A0L6CYX3</accession>
<name>A0A0L6CYX3_9RHOB</name>
<keyword evidence="2" id="KW-1133">Transmembrane helix</keyword>
<protein>
    <submittedName>
        <fullName evidence="3">Uncharacterized protein</fullName>
    </submittedName>
</protein>
<dbReference type="PATRIC" id="fig|74031.6.peg.772"/>
<gene>
    <name evidence="3" type="ORF">ROTO_07520</name>
</gene>
<organism evidence="3 4">
    <name type="scientific">Roseovarius tolerans</name>
    <dbReference type="NCBI Taxonomy" id="74031"/>
    <lineage>
        <taxon>Bacteria</taxon>
        <taxon>Pseudomonadati</taxon>
        <taxon>Pseudomonadota</taxon>
        <taxon>Alphaproteobacteria</taxon>
        <taxon>Rhodobacterales</taxon>
        <taxon>Roseobacteraceae</taxon>
        <taxon>Roseovarius</taxon>
    </lineage>
</organism>
<dbReference type="RefSeq" id="WP_050661694.1">
    <property type="nucleotide sequence ID" value="NZ_CP118494.1"/>
</dbReference>
<proteinExistence type="predicted"/>
<sequence length="309" mass="30433">MSEILKNPVVTGVGGGIAGLLVGSLLSLSTIESKVGSSMGRAMEDLSAVVQGDDAALSGVSERLAALEASMSGNAEAVAGLGAQVAGDFGERIAALEARIDTVAQDLGSQISQTAAAQAEAVRGALEAQPAAAPAPEAEAAAVSAPQAETPEGLAMLPEARGVGETFVLAGGAVRAFVQRADADAGTVLLSVNGGTAQLSPGEAITVRHDAGACRLALSEVGAEGVRISSDCDMPAGDGAAYGPGEMASLGDGQLRVFVSGILGDAARLAINGLAMQSLRVGESHSVENCTVSVTGIRGNRVLLDGGCS</sequence>
<comment type="caution">
    <text evidence="3">The sequence shown here is derived from an EMBL/GenBank/DDBJ whole genome shotgun (WGS) entry which is preliminary data.</text>
</comment>
<keyword evidence="2" id="KW-0472">Membrane</keyword>